<keyword evidence="2" id="KW-0812">Transmembrane</keyword>
<feature type="region of interest" description="Disordered" evidence="1">
    <location>
        <begin position="563"/>
        <end position="582"/>
    </location>
</feature>
<reference evidence="3 4" key="1">
    <citation type="journal article" date="2014" name="Proc. Natl. Acad. Sci. U.S.A.">
        <title>Thirty-thousand-year-old distant relative of giant icosahedral DNA viruses with a pandoravirus morphology.</title>
        <authorList>
            <person name="Legendre M."/>
            <person name="Bartoli J."/>
            <person name="Shmakova L."/>
            <person name="Jeudy S."/>
            <person name="Labadie K."/>
            <person name="Adrait A."/>
            <person name="Lescot M."/>
            <person name="Poirot O."/>
            <person name="Bertaux L."/>
            <person name="Bruley C."/>
            <person name="Coute Y."/>
            <person name="Rivkina E."/>
            <person name="Abergel C."/>
            <person name="Claverie J.M."/>
        </authorList>
    </citation>
    <scope>NUCLEOTIDE SEQUENCE [LARGE SCALE GENOMIC DNA]</scope>
    <source>
        <strain evidence="3">P1084-T</strain>
    </source>
</reference>
<feature type="compositionally biased region" description="Polar residues" evidence="1">
    <location>
        <begin position="32"/>
        <end position="41"/>
    </location>
</feature>
<feature type="compositionally biased region" description="Polar residues" evidence="1">
    <location>
        <begin position="123"/>
        <end position="134"/>
    </location>
</feature>
<dbReference type="InterPro" id="IPR043910">
    <property type="entry name" value="DUF5767"/>
</dbReference>
<keyword evidence="2" id="KW-1133">Transmembrane helix</keyword>
<evidence type="ECO:0000313" key="3">
    <source>
        <dbReference type="EMBL" id="AHH02031.1"/>
    </source>
</evidence>
<sequence>MEAPSLSSPDQNSESKAKVSQNEAEVGKSDSKTNPSPSPIETNRVLPSVSTRSHPLSPRDGTPVSVGGEEIDITSLPPIRQPSSRPPSERRSPVAKSPSLRSSPVRKLTPISPPPLDPGKSLPATSPRLQVSRNSVKELPPIFHSRKTSPVPSPQETQSLRVNQNSKPSRPVVFSEREVQGVPRTIVVRRSQVSTSPKSTQVVSPKSSARVVSPKSSARVVSQEKRALSPLVRSPTPQVGPSPTHQSPKRPDFISPVSSPVAYVKTPTRTPPLSATRNSQIAVSTRQVNSPGRVLISSRSPSITHQSIKGAGVFRSDSERPTHTLEEVYDEIGETEVDEEERFIRVIRAAPKGFLNIPVIPDYSLFSEVQQAAIRAKFDMNLAVIHKTHPGIPKFEKDEPLHIIHVKYDRYVRQIYTEKTVIKYKLYLTVFFLIIEALGTRVLGLPVAGFTKDQLDQMIFYDQLLLEMGEKSTSGIGEEWPVEIRIIFFAMVQAVIFILVNVLASFIDPSMIKGIRYQINEMIIGGNKPPPVDSDGIAIPPPQGGLDLSSIVGTLGSLFAAGGAPKPAARPIDGRAGPPNLD</sequence>
<gene>
    <name evidence="3" type="ORF">pv_465</name>
</gene>
<keyword evidence="4" id="KW-1185">Reference proteome</keyword>
<dbReference type="RefSeq" id="YP_009001366.1">
    <property type="nucleotide sequence ID" value="NC_023423.1"/>
</dbReference>
<dbReference type="GeneID" id="18266492"/>
<dbReference type="KEGG" id="vg:18266492"/>
<feature type="compositionally biased region" description="Polar residues" evidence="1">
    <location>
        <begin position="267"/>
        <end position="278"/>
    </location>
</feature>
<organism evidence="3 4">
    <name type="scientific">Pithovirus sibericum</name>
    <dbReference type="NCBI Taxonomy" id="1450746"/>
    <lineage>
        <taxon>Viruses</taxon>
        <taxon>Pithoviruses</taxon>
        <taxon>Orthopithovirinae</taxon>
        <taxon>Alphapithovirus</taxon>
        <taxon>Alphapithovirus sibericum</taxon>
    </lineage>
</organism>
<dbReference type="OrthoDB" id="31730at10239"/>
<feature type="compositionally biased region" description="Polar residues" evidence="1">
    <location>
        <begin position="235"/>
        <end position="246"/>
    </location>
</feature>
<evidence type="ECO:0000256" key="1">
    <source>
        <dbReference type="SAM" id="MobiDB-lite"/>
    </source>
</evidence>
<evidence type="ECO:0000256" key="2">
    <source>
        <dbReference type="SAM" id="Phobius"/>
    </source>
</evidence>
<dbReference type="EMBL" id="KF740664">
    <property type="protein sequence ID" value="AHH02031.1"/>
    <property type="molecule type" value="Genomic_DNA"/>
</dbReference>
<feature type="compositionally biased region" description="Polar residues" evidence="1">
    <location>
        <begin position="1"/>
        <end position="23"/>
    </location>
</feature>
<dbReference type="Proteomes" id="UP000202176">
    <property type="component" value="Segment"/>
</dbReference>
<protein>
    <submittedName>
        <fullName evidence="3">Uncharacterized protein</fullName>
    </submittedName>
</protein>
<feature type="region of interest" description="Disordered" evidence="1">
    <location>
        <begin position="1"/>
        <end position="278"/>
    </location>
</feature>
<proteinExistence type="predicted"/>
<dbReference type="Pfam" id="PF19071">
    <property type="entry name" value="DUF5767"/>
    <property type="match status" value="1"/>
</dbReference>
<accession>W5S5M9</accession>
<keyword evidence="2" id="KW-0472">Membrane</keyword>
<feature type="compositionally biased region" description="Polar residues" evidence="1">
    <location>
        <begin position="148"/>
        <end position="168"/>
    </location>
</feature>
<feature type="compositionally biased region" description="Polar residues" evidence="1">
    <location>
        <begin position="191"/>
        <end position="207"/>
    </location>
</feature>
<evidence type="ECO:0000313" key="4">
    <source>
        <dbReference type="Proteomes" id="UP000202176"/>
    </source>
</evidence>
<feature type="transmembrane region" description="Helical" evidence="2">
    <location>
        <begin position="486"/>
        <end position="507"/>
    </location>
</feature>
<name>W5S5M9_9VIRU</name>